<dbReference type="InterPro" id="IPR055323">
    <property type="entry name" value="C57A10.07/YOR238W"/>
</dbReference>
<sequence length="153" mass="16401">MSSSSSSYPFVGLRNLVMVAWHSVYTSGNCGNVDEEDLWFLELYQKHKGQAASFVAHIKEGAEIVARDDGALLLFSGGETRKYAGPRSEAQSYWAMENLVNIVEDAESVSLNEVFEFGGDDDLVGGGSNVASKPPSKGQEENIASSSGAPQSM</sequence>
<dbReference type="OrthoDB" id="5212574at2759"/>
<reference evidence="2 3" key="1">
    <citation type="journal article" date="2020" name="IScience">
        <title>Genome Sequencing of the Endangered Kingdonia uniflora (Circaeasteraceae, Ranunculales) Reveals Potential Mechanisms of Evolutionary Specialization.</title>
        <authorList>
            <person name="Sun Y."/>
            <person name="Deng T."/>
            <person name="Zhang A."/>
            <person name="Moore M.J."/>
            <person name="Landis J.B."/>
            <person name="Lin N."/>
            <person name="Zhang H."/>
            <person name="Zhang X."/>
            <person name="Huang J."/>
            <person name="Zhang X."/>
            <person name="Sun H."/>
            <person name="Wang H."/>
        </authorList>
    </citation>
    <scope>NUCLEOTIDE SEQUENCE [LARGE SCALE GENOMIC DNA]</scope>
    <source>
        <strain evidence="2">TB1705</strain>
        <tissue evidence="2">Leaf</tissue>
    </source>
</reference>
<accession>A0A7J7MHG2</accession>
<evidence type="ECO:0000313" key="3">
    <source>
        <dbReference type="Proteomes" id="UP000541444"/>
    </source>
</evidence>
<dbReference type="EMBL" id="JACGCM010001511">
    <property type="protein sequence ID" value="KAF6154178.1"/>
    <property type="molecule type" value="Genomic_DNA"/>
</dbReference>
<dbReference type="PANTHER" id="PTHR28110">
    <property type="entry name" value="TRANSMEMBRANE PROTEIN"/>
    <property type="match status" value="1"/>
</dbReference>
<protein>
    <submittedName>
        <fullName evidence="2">Uncharacterized protein</fullName>
    </submittedName>
</protein>
<feature type="region of interest" description="Disordered" evidence="1">
    <location>
        <begin position="119"/>
        <end position="153"/>
    </location>
</feature>
<organism evidence="2 3">
    <name type="scientific">Kingdonia uniflora</name>
    <dbReference type="NCBI Taxonomy" id="39325"/>
    <lineage>
        <taxon>Eukaryota</taxon>
        <taxon>Viridiplantae</taxon>
        <taxon>Streptophyta</taxon>
        <taxon>Embryophyta</taxon>
        <taxon>Tracheophyta</taxon>
        <taxon>Spermatophyta</taxon>
        <taxon>Magnoliopsida</taxon>
        <taxon>Ranunculales</taxon>
        <taxon>Circaeasteraceae</taxon>
        <taxon>Kingdonia</taxon>
    </lineage>
</organism>
<proteinExistence type="predicted"/>
<dbReference type="GO" id="GO:0005737">
    <property type="term" value="C:cytoplasm"/>
    <property type="evidence" value="ECO:0007669"/>
    <property type="project" value="TreeGrafter"/>
</dbReference>
<comment type="caution">
    <text evidence="2">The sequence shown here is derived from an EMBL/GenBank/DDBJ whole genome shotgun (WGS) entry which is preliminary data.</text>
</comment>
<feature type="compositionally biased region" description="Polar residues" evidence="1">
    <location>
        <begin position="142"/>
        <end position="153"/>
    </location>
</feature>
<evidence type="ECO:0000256" key="1">
    <source>
        <dbReference type="SAM" id="MobiDB-lite"/>
    </source>
</evidence>
<evidence type="ECO:0000313" key="2">
    <source>
        <dbReference type="EMBL" id="KAF6154178.1"/>
    </source>
</evidence>
<keyword evidence="3" id="KW-1185">Reference proteome</keyword>
<name>A0A7J7MHG2_9MAGN</name>
<dbReference type="AlphaFoldDB" id="A0A7J7MHG2"/>
<dbReference type="Proteomes" id="UP000541444">
    <property type="component" value="Unassembled WGS sequence"/>
</dbReference>
<dbReference type="PANTHER" id="PTHR28110:SF1">
    <property type="entry name" value="TRANSMEMBRANE PROTEIN"/>
    <property type="match status" value="1"/>
</dbReference>
<gene>
    <name evidence="2" type="ORF">GIB67_016430</name>
</gene>